<evidence type="ECO:0000313" key="2">
    <source>
        <dbReference type="Proteomes" id="UP000243096"/>
    </source>
</evidence>
<sequence length="51" mass="6014">MSIHALRCQNRKTSWRSRLGSHHSLSWPQIDEMVVIIRIKCAKQRGKSVQR</sequence>
<protein>
    <submittedName>
        <fullName evidence="1">Uncharacterized protein</fullName>
    </submittedName>
</protein>
<keyword evidence="2" id="KW-1185">Reference proteome</keyword>
<evidence type="ECO:0000313" key="1">
    <source>
        <dbReference type="EMBL" id="PPB83873.1"/>
    </source>
</evidence>
<dbReference type="Proteomes" id="UP000243096">
    <property type="component" value="Unassembled WGS sequence"/>
</dbReference>
<proteinExistence type="predicted"/>
<accession>A0A2P5KAY5</accession>
<name>A0A2P5KAY5_9BURK</name>
<reference evidence="1 2" key="1">
    <citation type="submission" date="2018-01" db="EMBL/GenBank/DDBJ databases">
        <title>Genomic Encyclopedia of Type Strains, Phase III (KMG-III): the genomes of soil and plant-associated and newly described type strains.</title>
        <authorList>
            <person name="Whitman W."/>
        </authorList>
    </citation>
    <scope>NUCLEOTIDE SEQUENCE [LARGE SCALE GENOMIC DNA]</scope>
    <source>
        <strain evidence="1 2">HKI456</strain>
    </source>
</reference>
<dbReference type="AlphaFoldDB" id="A0A2P5KAY5"/>
<gene>
    <name evidence="1" type="ORF">B0O95_10554</name>
</gene>
<comment type="caution">
    <text evidence="1">The sequence shown here is derived from an EMBL/GenBank/DDBJ whole genome shotgun (WGS) entry which is preliminary data.</text>
</comment>
<dbReference type="EMBL" id="PRDW01000005">
    <property type="protein sequence ID" value="PPB83873.1"/>
    <property type="molecule type" value="Genomic_DNA"/>
</dbReference>
<organism evidence="1 2">
    <name type="scientific">Mycetohabitans endofungorum</name>
    <dbReference type="NCBI Taxonomy" id="417203"/>
    <lineage>
        <taxon>Bacteria</taxon>
        <taxon>Pseudomonadati</taxon>
        <taxon>Pseudomonadota</taxon>
        <taxon>Betaproteobacteria</taxon>
        <taxon>Burkholderiales</taxon>
        <taxon>Burkholderiaceae</taxon>
        <taxon>Mycetohabitans</taxon>
    </lineage>
</organism>